<evidence type="ECO:0000313" key="3">
    <source>
        <dbReference type="Proteomes" id="UP001500689"/>
    </source>
</evidence>
<name>A0ABP6YU85_9PSEU</name>
<accession>A0ABP6YU85</accession>
<proteinExistence type="predicted"/>
<evidence type="ECO:0000313" key="2">
    <source>
        <dbReference type="EMBL" id="GAA3587904.1"/>
    </source>
</evidence>
<evidence type="ECO:0000256" key="1">
    <source>
        <dbReference type="SAM" id="MobiDB-lite"/>
    </source>
</evidence>
<keyword evidence="3" id="KW-1185">Reference proteome</keyword>
<organism evidence="2 3">
    <name type="scientific">Amycolatopsis ultiminotia</name>
    <dbReference type="NCBI Taxonomy" id="543629"/>
    <lineage>
        <taxon>Bacteria</taxon>
        <taxon>Bacillati</taxon>
        <taxon>Actinomycetota</taxon>
        <taxon>Actinomycetes</taxon>
        <taxon>Pseudonocardiales</taxon>
        <taxon>Pseudonocardiaceae</taxon>
        <taxon>Amycolatopsis</taxon>
    </lineage>
</organism>
<comment type="caution">
    <text evidence="2">The sequence shown here is derived from an EMBL/GenBank/DDBJ whole genome shotgun (WGS) entry which is preliminary data.</text>
</comment>
<gene>
    <name evidence="2" type="ORF">GCM10022222_85630</name>
</gene>
<reference evidence="3" key="1">
    <citation type="journal article" date="2019" name="Int. J. Syst. Evol. Microbiol.">
        <title>The Global Catalogue of Microorganisms (GCM) 10K type strain sequencing project: providing services to taxonomists for standard genome sequencing and annotation.</title>
        <authorList>
            <consortium name="The Broad Institute Genomics Platform"/>
            <consortium name="The Broad Institute Genome Sequencing Center for Infectious Disease"/>
            <person name="Wu L."/>
            <person name="Ma J."/>
        </authorList>
    </citation>
    <scope>NUCLEOTIDE SEQUENCE [LARGE SCALE GENOMIC DNA]</scope>
    <source>
        <strain evidence="3">JCM 16898</strain>
    </source>
</reference>
<sequence>MTGWDYFDQLAAGYDRLCFGNVVQATHPTQVRLLHTMWERGRQYPQRCIHVLGPSACEWCLPCPPDSCDSSSWLNSLRYPAVRTESAGLRRLGEPGHRFLCSETANRDISCRMHADPMTHTLANWRAMQDRHADFGEIPHPPRDDRHNQLRRPRSRPVDRPGRGLPARTYTGRGAPRRRVRHDRDGSVLGVAFFPEPGFVGLLFLGSGLEGFSECSYLGGEAALADGCVGEHEVEAV</sequence>
<dbReference type="EMBL" id="BAAAZN010000037">
    <property type="protein sequence ID" value="GAA3587904.1"/>
    <property type="molecule type" value="Genomic_DNA"/>
</dbReference>
<dbReference type="Proteomes" id="UP001500689">
    <property type="component" value="Unassembled WGS sequence"/>
</dbReference>
<feature type="compositionally biased region" description="Basic and acidic residues" evidence="1">
    <location>
        <begin position="134"/>
        <end position="148"/>
    </location>
</feature>
<feature type="region of interest" description="Disordered" evidence="1">
    <location>
        <begin position="134"/>
        <end position="180"/>
    </location>
</feature>
<protein>
    <submittedName>
        <fullName evidence="2">Uncharacterized protein</fullName>
    </submittedName>
</protein>